<feature type="transmembrane region" description="Helical" evidence="1">
    <location>
        <begin position="505"/>
        <end position="526"/>
    </location>
</feature>
<sequence length="626" mass="65650">MKTAVALGARLAFGTRGQRLRSLAVLGACALGTAFVLTVCGIAVDQLLDNTAFQRRAVVYFIAGANLIVALPVLALLTTVSRLSASVRDQRLANLRLLGMPAQQTRAVAATEVGVVSTVGTLLGGLVHALCVIAVPPAALAPWGAWVAVLLAVPAAGMIVAALPQRGSGSAALAQSRRSLPADPQWWRGLPLLVGLVLCWLARREISENPALHLPQAAVLATLFGGVATVGIGILLVVPVFTRLVAAVVLRHRRGPLATLLGRRLQDQPAAMTRVVTTLMVGLFAVMMATAVLSAFLSTPQYVAASDHVEREQLAEVSVTVAQAASTRARIASVAAVNEVSQFPIAALTWGDYDLGEGGTALIARCSQLTVDGRPLTPCTDTRANPVGEPWYGDGTAPSEADVQAWREDNTPTGSSARVRIDFGAASISPDAFRRAVGALEGQNVFVVSPDLPGVADLLPHSQVVLVAHGGPGDDLYDQLEAAGVRLDSYVDLENYRFVQGMQRLIWAVAVTVLSLGLLAFAVATIDRGIARQRELTALRLIGTPAPLLRWTQWLEALVPTALGSLLALGCGAYAGSTYLQVDRIAFPMRSAALLSATALTVSAVLALITVLGTSSRLDPEHIRTE</sequence>
<feature type="transmembrane region" description="Helical" evidence="1">
    <location>
        <begin position="113"/>
        <end position="137"/>
    </location>
</feature>
<name>A0A5C4MPX9_9ACTN</name>
<feature type="transmembrane region" description="Helical" evidence="1">
    <location>
        <begin position="223"/>
        <end position="250"/>
    </location>
</feature>
<organism evidence="2 4">
    <name type="scientific">Mumia zhuanghuii</name>
    <dbReference type="NCBI Taxonomy" id="2585211"/>
    <lineage>
        <taxon>Bacteria</taxon>
        <taxon>Bacillati</taxon>
        <taxon>Actinomycetota</taxon>
        <taxon>Actinomycetes</taxon>
        <taxon>Propionibacteriales</taxon>
        <taxon>Nocardioidaceae</taxon>
        <taxon>Mumia</taxon>
    </lineage>
</organism>
<evidence type="ECO:0000313" key="3">
    <source>
        <dbReference type="EMBL" id="TNC47661.1"/>
    </source>
</evidence>
<dbReference type="AlphaFoldDB" id="A0A5C4MPX9"/>
<feature type="transmembrane region" description="Helical" evidence="1">
    <location>
        <begin position="271"/>
        <end position="297"/>
    </location>
</feature>
<feature type="transmembrane region" description="Helical" evidence="1">
    <location>
        <begin position="592"/>
        <end position="614"/>
    </location>
</feature>
<evidence type="ECO:0000313" key="4">
    <source>
        <dbReference type="Proteomes" id="UP000306740"/>
    </source>
</evidence>
<dbReference type="OrthoDB" id="3395085at2"/>
<evidence type="ECO:0000313" key="2">
    <source>
        <dbReference type="EMBL" id="TNC47360.1"/>
    </source>
</evidence>
<keyword evidence="1" id="KW-0472">Membrane</keyword>
<dbReference type="RefSeq" id="WP_139088168.1">
    <property type="nucleotide sequence ID" value="NZ_VDFR01000043.1"/>
</dbReference>
<comment type="caution">
    <text evidence="2">The sequence shown here is derived from an EMBL/GenBank/DDBJ whole genome shotgun (WGS) entry which is preliminary data.</text>
</comment>
<feature type="transmembrane region" description="Helical" evidence="1">
    <location>
        <begin position="23"/>
        <end position="45"/>
    </location>
</feature>
<protein>
    <submittedName>
        <fullName evidence="2">FtsX-like permease family protein</fullName>
    </submittedName>
</protein>
<feature type="transmembrane region" description="Helical" evidence="1">
    <location>
        <begin position="143"/>
        <end position="164"/>
    </location>
</feature>
<proteinExistence type="predicted"/>
<reference evidence="2 4" key="1">
    <citation type="submission" date="2019-05" db="EMBL/GenBank/DDBJ databases">
        <title>Mumia sp. nov., isolated from the intestinal contents of plateau pika (Ochotona curzoniae) in the Qinghai-Tibet plateau of China.</title>
        <authorList>
            <person name="Tian Z."/>
        </authorList>
    </citation>
    <scope>NUCLEOTIDE SEQUENCE [LARGE SCALE GENOMIC DNA]</scope>
    <source>
        <strain evidence="4">527</strain>
        <strain evidence="2">Z527</strain>
    </source>
</reference>
<keyword evidence="1" id="KW-0812">Transmembrane</keyword>
<accession>A0A5C4MPX9</accession>
<feature type="transmembrane region" description="Helical" evidence="1">
    <location>
        <begin position="57"/>
        <end position="80"/>
    </location>
</feature>
<feature type="transmembrane region" description="Helical" evidence="1">
    <location>
        <begin position="557"/>
        <end position="580"/>
    </location>
</feature>
<evidence type="ECO:0000256" key="1">
    <source>
        <dbReference type="SAM" id="Phobius"/>
    </source>
</evidence>
<dbReference type="EMBL" id="VDFR01000046">
    <property type="protein sequence ID" value="TNC47360.1"/>
    <property type="molecule type" value="Genomic_DNA"/>
</dbReference>
<dbReference type="EMBL" id="VDFR01000043">
    <property type="protein sequence ID" value="TNC47661.1"/>
    <property type="molecule type" value="Genomic_DNA"/>
</dbReference>
<dbReference type="Proteomes" id="UP000306740">
    <property type="component" value="Unassembled WGS sequence"/>
</dbReference>
<keyword evidence="1" id="KW-1133">Transmembrane helix</keyword>
<gene>
    <name evidence="3" type="ORF">FHE65_09260</name>
    <name evidence="2" type="ORF">FHE65_10105</name>
</gene>